<dbReference type="EMBL" id="MU842996">
    <property type="protein sequence ID" value="KAK2023545.1"/>
    <property type="molecule type" value="Genomic_DNA"/>
</dbReference>
<evidence type="ECO:0000313" key="1">
    <source>
        <dbReference type="EMBL" id="KAK2023545.1"/>
    </source>
</evidence>
<organism evidence="1 2">
    <name type="scientific">Colletotrichum zoysiae</name>
    <dbReference type="NCBI Taxonomy" id="1216348"/>
    <lineage>
        <taxon>Eukaryota</taxon>
        <taxon>Fungi</taxon>
        <taxon>Dikarya</taxon>
        <taxon>Ascomycota</taxon>
        <taxon>Pezizomycotina</taxon>
        <taxon>Sordariomycetes</taxon>
        <taxon>Hypocreomycetidae</taxon>
        <taxon>Glomerellales</taxon>
        <taxon>Glomerellaceae</taxon>
        <taxon>Colletotrichum</taxon>
        <taxon>Colletotrichum graminicola species complex</taxon>
    </lineage>
</organism>
<keyword evidence="2" id="KW-1185">Reference proteome</keyword>
<protein>
    <submittedName>
        <fullName evidence="1">Uncharacterized protein</fullName>
    </submittedName>
</protein>
<accession>A0AAD9H795</accession>
<name>A0AAD9H795_9PEZI</name>
<comment type="caution">
    <text evidence="1">The sequence shown here is derived from an EMBL/GenBank/DDBJ whole genome shotgun (WGS) entry which is preliminary data.</text>
</comment>
<proteinExistence type="predicted"/>
<gene>
    <name evidence="1" type="ORF">LX32DRAFT_644525</name>
</gene>
<evidence type="ECO:0000313" key="2">
    <source>
        <dbReference type="Proteomes" id="UP001232148"/>
    </source>
</evidence>
<reference evidence="1" key="1">
    <citation type="submission" date="2021-06" db="EMBL/GenBank/DDBJ databases">
        <title>Comparative genomics, transcriptomics and evolutionary studies reveal genomic signatures of adaptation to plant cell wall in hemibiotrophic fungi.</title>
        <authorList>
            <consortium name="DOE Joint Genome Institute"/>
            <person name="Baroncelli R."/>
            <person name="Diaz J.F."/>
            <person name="Benocci T."/>
            <person name="Peng M."/>
            <person name="Battaglia E."/>
            <person name="Haridas S."/>
            <person name="Andreopoulos W."/>
            <person name="Labutti K."/>
            <person name="Pangilinan J."/>
            <person name="Floch G.L."/>
            <person name="Makela M.R."/>
            <person name="Henrissat B."/>
            <person name="Grigoriev I.V."/>
            <person name="Crouch J.A."/>
            <person name="De Vries R.P."/>
            <person name="Sukno S.A."/>
            <person name="Thon M.R."/>
        </authorList>
    </citation>
    <scope>NUCLEOTIDE SEQUENCE</scope>
    <source>
        <strain evidence="1">MAFF235873</strain>
    </source>
</reference>
<dbReference type="AlphaFoldDB" id="A0AAD9H795"/>
<dbReference type="Proteomes" id="UP001232148">
    <property type="component" value="Unassembled WGS sequence"/>
</dbReference>
<sequence>MPCHADADADAMLMLMPIIVAYEAPPRRPVCNRQNMLHRQGSCVPREGCNSPILVHSVSQRRCTTRTAAGRAHGLLWTWTVKEWGDAKKMRR</sequence>